<proteinExistence type="predicted"/>
<dbReference type="EMBL" id="MVHP01000013">
    <property type="protein sequence ID" value="ORA65609.1"/>
    <property type="molecule type" value="Genomic_DNA"/>
</dbReference>
<evidence type="ECO:0000313" key="2">
    <source>
        <dbReference type="Proteomes" id="UP000192772"/>
    </source>
</evidence>
<accession>A0A1A0QB32</accession>
<reference evidence="1 2" key="1">
    <citation type="submission" date="2017-02" db="EMBL/GenBank/DDBJ databases">
        <title>The new phylogeny of genus Mycobacterium.</title>
        <authorList>
            <person name="Tortoli E."/>
            <person name="Trovato A."/>
            <person name="Cirillo D.M."/>
        </authorList>
    </citation>
    <scope>NUCLEOTIDE SEQUENCE [LARGE SCALE GENOMIC DNA]</scope>
    <source>
        <strain evidence="1 2">FI-09383</strain>
    </source>
</reference>
<protein>
    <submittedName>
        <fullName evidence="1">Uncharacterized protein</fullName>
    </submittedName>
</protein>
<accession>A0A0M2ZH78</accession>
<name>A0A0M2ZH78_9MYCO</name>
<dbReference type="Proteomes" id="UP000192772">
    <property type="component" value="Unassembled WGS sequence"/>
</dbReference>
<dbReference type="RefSeq" id="WP_046751766.1">
    <property type="nucleotide sequence ID" value="NZ_JACKTZ010000032.1"/>
</dbReference>
<dbReference type="AlphaFoldDB" id="A0A0M2ZH78"/>
<dbReference type="OrthoDB" id="4629960at2"/>
<evidence type="ECO:0000313" key="1">
    <source>
        <dbReference type="EMBL" id="ORA65609.1"/>
    </source>
</evidence>
<gene>
    <name evidence="1" type="ORF">BST23_13125</name>
</gene>
<sequence>MTAIVERGQLSEFATEAGWHRRDSDRVDYYTRSPVRIHVIWQGDDAISGGALYHDDILMAYSRDLDTVVGWLKR</sequence>
<comment type="caution">
    <text evidence="1">The sequence shown here is derived from an EMBL/GenBank/DDBJ whole genome shotgun (WGS) entry which is preliminary data.</text>
</comment>
<organism evidence="1 2">
    <name type="scientific">Mycolicibacterium elephantis</name>
    <dbReference type="NCBI Taxonomy" id="81858"/>
    <lineage>
        <taxon>Bacteria</taxon>
        <taxon>Bacillati</taxon>
        <taxon>Actinomycetota</taxon>
        <taxon>Actinomycetes</taxon>
        <taxon>Mycobacteriales</taxon>
        <taxon>Mycobacteriaceae</taxon>
        <taxon>Mycolicibacterium</taxon>
    </lineage>
</organism>